<dbReference type="Pfam" id="PF03762">
    <property type="entry name" value="VOMI"/>
    <property type="match status" value="1"/>
</dbReference>
<evidence type="ECO:0000313" key="3">
    <source>
        <dbReference type="Proteomes" id="UP001642540"/>
    </source>
</evidence>
<dbReference type="EMBL" id="CAXLJM020000076">
    <property type="protein sequence ID" value="CAL8129059.1"/>
    <property type="molecule type" value="Genomic_DNA"/>
</dbReference>
<keyword evidence="3" id="KW-1185">Reference proteome</keyword>
<feature type="signal peptide" evidence="1">
    <location>
        <begin position="1"/>
        <end position="24"/>
    </location>
</feature>
<accession>A0ABP1RJ59</accession>
<evidence type="ECO:0000313" key="2">
    <source>
        <dbReference type="EMBL" id="CAL8129059.1"/>
    </source>
</evidence>
<evidence type="ECO:0000256" key="1">
    <source>
        <dbReference type="SAM" id="SignalP"/>
    </source>
</evidence>
<dbReference type="InterPro" id="IPR005515">
    <property type="entry name" value="VOMI"/>
</dbReference>
<proteinExistence type="predicted"/>
<dbReference type="Gene3D" id="2.100.10.20">
    <property type="entry name" value="Vitelline membrane outer layer protein I (VOMI)"/>
    <property type="match status" value="1"/>
</dbReference>
<organism evidence="2 3">
    <name type="scientific">Orchesella dallaii</name>
    <dbReference type="NCBI Taxonomy" id="48710"/>
    <lineage>
        <taxon>Eukaryota</taxon>
        <taxon>Metazoa</taxon>
        <taxon>Ecdysozoa</taxon>
        <taxon>Arthropoda</taxon>
        <taxon>Hexapoda</taxon>
        <taxon>Collembola</taxon>
        <taxon>Entomobryomorpha</taxon>
        <taxon>Entomobryoidea</taxon>
        <taxon>Orchesellidae</taxon>
        <taxon>Orchesellinae</taxon>
        <taxon>Orchesella</taxon>
    </lineage>
</organism>
<dbReference type="PANTHER" id="PTHR18841:SF0">
    <property type="entry name" value="VITELLINE MEMBRANE OUTER LAYER 1 HOMOLOG A-RELATED"/>
    <property type="match status" value="1"/>
</dbReference>
<gene>
    <name evidence="2" type="ORF">ODALV1_LOCUS22820</name>
</gene>
<dbReference type="PANTHER" id="PTHR18841">
    <property type="entry name" value="VITELLINE MEMBRANE OUTER LAYER PROTEIN I-RELATED"/>
    <property type="match status" value="1"/>
</dbReference>
<sequence length="201" mass="22112">MEHNNKYLLPLLTLLVVFISGATSENLNITSPLITNWGVWGYFEKCPDGLAVQGFQLKTQRFIGILGDDTAVNGLNLFCGDPRNQSTTVISSNSGSKGEYGSIYSCFPGYINGFQLRVETNQGNGDDTATNNIRVYCSNEPDPTRYVEGDGLNFGIWSEARWCFSTQRICGIQTQVEDCSGTDDCTSLNNILTECCDIELP</sequence>
<dbReference type="InterPro" id="IPR036706">
    <property type="entry name" value="VOMI_sf"/>
</dbReference>
<protein>
    <recommendedName>
        <fullName evidence="4">Vitelline membrane outer layer protein 1</fullName>
    </recommendedName>
</protein>
<reference evidence="2 3" key="1">
    <citation type="submission" date="2024-08" db="EMBL/GenBank/DDBJ databases">
        <authorList>
            <person name="Cucini C."/>
            <person name="Frati F."/>
        </authorList>
    </citation>
    <scope>NUCLEOTIDE SEQUENCE [LARGE SCALE GENOMIC DNA]</scope>
</reference>
<name>A0ABP1RJ59_9HEXA</name>
<keyword evidence="1" id="KW-0732">Signal</keyword>
<comment type="caution">
    <text evidence="2">The sequence shown here is derived from an EMBL/GenBank/DDBJ whole genome shotgun (WGS) entry which is preliminary data.</text>
</comment>
<evidence type="ECO:0008006" key="4">
    <source>
        <dbReference type="Google" id="ProtNLM"/>
    </source>
</evidence>
<feature type="chain" id="PRO_5045120050" description="Vitelline membrane outer layer protein 1" evidence="1">
    <location>
        <begin position="25"/>
        <end position="201"/>
    </location>
</feature>
<dbReference type="SUPFAM" id="SSF51092">
    <property type="entry name" value="Vitelline membrane outer protein-I (VMO-I)"/>
    <property type="match status" value="1"/>
</dbReference>
<dbReference type="Proteomes" id="UP001642540">
    <property type="component" value="Unassembled WGS sequence"/>
</dbReference>